<gene>
    <name evidence="2" type="ORF">ABFY20_15435</name>
</gene>
<dbReference type="EMBL" id="CP162511">
    <property type="protein sequence ID" value="XDI04717.1"/>
    <property type="molecule type" value="Genomic_DNA"/>
</dbReference>
<reference evidence="2" key="1">
    <citation type="submission" date="2024-05" db="EMBL/GenBank/DDBJ databases">
        <title>Herbiconiux sp. A18JL235.</title>
        <authorList>
            <person name="Zhang G."/>
        </authorList>
    </citation>
    <scope>NUCLEOTIDE SEQUENCE</scope>
    <source>
        <strain evidence="2">A18JL235</strain>
    </source>
</reference>
<dbReference type="AlphaFoldDB" id="A0AB39BDT6"/>
<keyword evidence="1" id="KW-0812">Transmembrane</keyword>
<proteinExistence type="predicted"/>
<accession>A0AB39BDT6</accession>
<sequence length="186" mass="19981">MGEELPRRVRVEWVGWLVRNRGVPSLAAPVIAAVAVIVVVAEPGPPLLYIAVLTAILAVGSLLRLRADGRRARAVLQAMTRRGARDVALARSSEEFVRVASLLLGKEVPVTTDEHLAATLDATGIAVWRWEAGEAVLVVRGPWSDVESCAPVVVSTTLAEERAVGLRMRRPGAPVVLPLSFHTRGH</sequence>
<evidence type="ECO:0000313" key="2">
    <source>
        <dbReference type="EMBL" id="XDI04717.1"/>
    </source>
</evidence>
<evidence type="ECO:0000256" key="1">
    <source>
        <dbReference type="SAM" id="Phobius"/>
    </source>
</evidence>
<feature type="transmembrane region" description="Helical" evidence="1">
    <location>
        <begin position="47"/>
        <end position="65"/>
    </location>
</feature>
<keyword evidence="1" id="KW-0472">Membrane</keyword>
<name>A0AB39BDT6_9MICO</name>
<feature type="transmembrane region" description="Helical" evidence="1">
    <location>
        <begin position="21"/>
        <end position="41"/>
    </location>
</feature>
<protein>
    <submittedName>
        <fullName evidence="2">Uncharacterized protein</fullName>
    </submittedName>
</protein>
<dbReference type="RefSeq" id="WP_368497124.1">
    <property type="nucleotide sequence ID" value="NZ_CP162511.1"/>
</dbReference>
<organism evidence="2">
    <name type="scientific">Herbiconiux sp. A18JL235</name>
    <dbReference type="NCBI Taxonomy" id="3152363"/>
    <lineage>
        <taxon>Bacteria</taxon>
        <taxon>Bacillati</taxon>
        <taxon>Actinomycetota</taxon>
        <taxon>Actinomycetes</taxon>
        <taxon>Micrococcales</taxon>
        <taxon>Microbacteriaceae</taxon>
        <taxon>Herbiconiux</taxon>
    </lineage>
</organism>
<keyword evidence="1" id="KW-1133">Transmembrane helix</keyword>